<evidence type="ECO:0000259" key="15">
    <source>
        <dbReference type="Pfam" id="PF01433"/>
    </source>
</evidence>
<dbReference type="GO" id="GO:0005886">
    <property type="term" value="C:plasma membrane"/>
    <property type="evidence" value="ECO:0007669"/>
    <property type="project" value="UniProtKB-SubCell"/>
</dbReference>
<keyword evidence="18" id="KW-1185">Reference proteome</keyword>
<dbReference type="Gene3D" id="2.60.40.1730">
    <property type="entry name" value="tricorn interacting facor f3 domain"/>
    <property type="match status" value="1"/>
</dbReference>
<keyword evidence="9" id="KW-0482">Metalloprotease</keyword>
<protein>
    <submittedName>
        <fullName evidence="19">Aminopeptidase</fullName>
    </submittedName>
</protein>
<evidence type="ECO:0000256" key="6">
    <source>
        <dbReference type="ARBA" id="ARBA00022723"/>
    </source>
</evidence>
<evidence type="ECO:0000256" key="10">
    <source>
        <dbReference type="ARBA" id="ARBA00023136"/>
    </source>
</evidence>
<dbReference type="InterPro" id="IPR027268">
    <property type="entry name" value="Peptidase_M4/M1_CTD_sf"/>
</dbReference>
<dbReference type="SUPFAM" id="SSF63737">
    <property type="entry name" value="Leukotriene A4 hydrolase N-terminal domain"/>
    <property type="match status" value="1"/>
</dbReference>
<dbReference type="GO" id="GO:0008270">
    <property type="term" value="F:zinc ion binding"/>
    <property type="evidence" value="ECO:0007669"/>
    <property type="project" value="InterPro"/>
</dbReference>
<dbReference type="InterPro" id="IPR042097">
    <property type="entry name" value="Aminopeptidase_N-like_N_sf"/>
</dbReference>
<keyword evidence="12" id="KW-0325">Glycoprotein</keyword>
<evidence type="ECO:0000313" key="18">
    <source>
        <dbReference type="Proteomes" id="UP000046395"/>
    </source>
</evidence>
<evidence type="ECO:0000256" key="7">
    <source>
        <dbReference type="ARBA" id="ARBA00022801"/>
    </source>
</evidence>
<dbReference type="PANTHER" id="PTHR11533">
    <property type="entry name" value="PROTEASE M1 ZINC METALLOPROTEASE"/>
    <property type="match status" value="1"/>
</dbReference>
<feature type="transmembrane region" description="Helical" evidence="14">
    <location>
        <begin position="59"/>
        <end position="81"/>
    </location>
</feature>
<feature type="site" description="Transition state stabilizer" evidence="13">
    <location>
        <position position="504"/>
    </location>
</feature>
<dbReference type="Gene3D" id="1.25.50.20">
    <property type="match status" value="1"/>
</dbReference>
<name>A0A5S6QEP3_TRIMR</name>
<keyword evidence="6" id="KW-0479">Metal-binding</keyword>
<comment type="cofactor">
    <cofactor evidence="1">
        <name>Zn(2+)</name>
        <dbReference type="ChEBI" id="CHEBI:29105"/>
    </cofactor>
</comment>
<dbReference type="GO" id="GO:0005737">
    <property type="term" value="C:cytoplasm"/>
    <property type="evidence" value="ECO:0007669"/>
    <property type="project" value="TreeGrafter"/>
</dbReference>
<feature type="domain" description="Peptidase M1 membrane alanine aminopeptidase" evidence="15">
    <location>
        <begin position="350"/>
        <end position="553"/>
    </location>
</feature>
<dbReference type="GO" id="GO:0008237">
    <property type="term" value="F:metallopeptidase activity"/>
    <property type="evidence" value="ECO:0007669"/>
    <property type="project" value="UniProtKB-KW"/>
</dbReference>
<keyword evidence="4" id="KW-1003">Cell membrane</keyword>
<comment type="similarity">
    <text evidence="3">Belongs to the peptidase M1 family.</text>
</comment>
<dbReference type="CDD" id="cd09601">
    <property type="entry name" value="M1_APN-Q_like"/>
    <property type="match status" value="1"/>
</dbReference>
<accession>A0A5S6QEP3</accession>
<feature type="domain" description="ERAP1-like C-terminal" evidence="16">
    <location>
        <begin position="650"/>
        <end position="976"/>
    </location>
</feature>
<evidence type="ECO:0000256" key="13">
    <source>
        <dbReference type="PIRSR" id="PIRSR634016-4"/>
    </source>
</evidence>
<organism evidence="18 19">
    <name type="scientific">Trichuris muris</name>
    <name type="common">Mouse whipworm</name>
    <dbReference type="NCBI Taxonomy" id="70415"/>
    <lineage>
        <taxon>Eukaryota</taxon>
        <taxon>Metazoa</taxon>
        <taxon>Ecdysozoa</taxon>
        <taxon>Nematoda</taxon>
        <taxon>Enoplea</taxon>
        <taxon>Dorylaimia</taxon>
        <taxon>Trichinellida</taxon>
        <taxon>Trichuridae</taxon>
        <taxon>Trichuris</taxon>
    </lineage>
</organism>
<keyword evidence="11" id="KW-1015">Disulfide bond</keyword>
<keyword evidence="14" id="KW-1133">Transmembrane helix</keyword>
<reference evidence="19" key="1">
    <citation type="submission" date="2019-12" db="UniProtKB">
        <authorList>
            <consortium name="WormBaseParasite"/>
        </authorList>
    </citation>
    <scope>IDENTIFICATION</scope>
</reference>
<evidence type="ECO:0000313" key="19">
    <source>
        <dbReference type="WBParaSite" id="TMUE_1000005649.1"/>
    </source>
</evidence>
<dbReference type="FunFam" id="1.25.50.20:FF:000001">
    <property type="entry name" value="Aminopeptidase"/>
    <property type="match status" value="1"/>
</dbReference>
<dbReference type="STRING" id="70415.A0A5S6QEP3"/>
<evidence type="ECO:0000256" key="5">
    <source>
        <dbReference type="ARBA" id="ARBA00022670"/>
    </source>
</evidence>
<dbReference type="InterPro" id="IPR050344">
    <property type="entry name" value="Peptidase_M1_aminopeptidases"/>
</dbReference>
<sequence length="1009" mass="114020">MLSDLPSIDIFEGRPDELPSRLPPRASPVGISSLTAHRPAAERKATLEIQDTYTISKKWAIILLTLIAVLLLLIFIIPVIVYHSRQCSYFAGGGFPIGSAQQSHRIPRTLLPTLYYIDLKVFLPSAGAVFDPRLSFRFNGKVAIVLTCTAQTRHVVVNSVDLKVGLGQAELQETDTKRAIGLTNLTYEASVQQLIYEAEQPMEVGKNYTFTLAYTGVAAKHPCSGVYRISYSESGQEKYFAAVQVGPAAARRWFPSMDEPDLKSIFAVTIEHPQSTKALSNGQEKSETALGDGWKKTTFSHTSRLAPHQLAFVVGHLAYKEVPKNRNGKLRLWLRPRHIEASHRPLRTISAALNALENYLEYDAIDAKLDVVAFPMYVAAQRSQAMNLIVLSELDILYGEKPGSGASIGKGTLNIVNALAQQWFGNLVTAKWWNSYWFGRSAAVFMQLMMANLVEPERESLEGDFITEMLQVALECDALAGSTPLSGNVKVPSEELHNFSPEQYKKGAAILRMIYHVVEDAIFKQVMSSYVRKHAHGNADHLDWLNALAEAASRISARPHQLTNNATTILRGWFEQPTYPLLTLVRQYEAGLATFKQAPISLIQQIDFGYRQWNVPVWYQQEPLSPPSKLWLRAGEEARVDVPKAPYNFVLATTGALGFYRVHYDEANWQLINMQLQVQHELVDSKSRAQLLDDAFNLARNGKMSYHLALDMTKYLPQEVDVSVWRVAARHIEHLHLMLSSTRHENDVNRFALNAYEAMYHRLGFEPTDNSGTKQGNLRALIWDGACKFSISHCVQTAKNLFAQFQRRCETGKTSGECNMIPVNLRPTVYCVSIAEAESSQQWSFLWKKYTEEDNINEQEALLRGLSCSKDVMLLNNLLDKALSDREVKLSFTPLIYRYISNHQTGRAMLWDYTTRNWDRITDSFKGAIELDYMVQYATKAFKTIRTLESLQAFLSSGKNLDSSKQAFLEQLQAVHEKIFWTEHYSGDVVRWIQNNVPGMYSIHRSRAK</sequence>
<keyword evidence="5" id="KW-0645">Protease</keyword>
<dbReference type="InterPro" id="IPR045357">
    <property type="entry name" value="Aminopeptidase_N-like_N"/>
</dbReference>
<dbReference type="GO" id="GO:0006508">
    <property type="term" value="P:proteolysis"/>
    <property type="evidence" value="ECO:0007669"/>
    <property type="project" value="UniProtKB-KW"/>
</dbReference>
<evidence type="ECO:0000256" key="11">
    <source>
        <dbReference type="ARBA" id="ARBA00023157"/>
    </source>
</evidence>
<evidence type="ECO:0000256" key="2">
    <source>
        <dbReference type="ARBA" id="ARBA00004236"/>
    </source>
</evidence>
<evidence type="ECO:0000256" key="3">
    <source>
        <dbReference type="ARBA" id="ARBA00010136"/>
    </source>
</evidence>
<dbReference type="GO" id="GO:0005615">
    <property type="term" value="C:extracellular space"/>
    <property type="evidence" value="ECO:0007669"/>
    <property type="project" value="TreeGrafter"/>
</dbReference>
<evidence type="ECO:0000259" key="16">
    <source>
        <dbReference type="Pfam" id="PF11838"/>
    </source>
</evidence>
<comment type="subcellular location">
    <subcellularLocation>
        <location evidence="2">Cell membrane</location>
    </subcellularLocation>
</comment>
<dbReference type="Gene3D" id="2.60.40.1910">
    <property type="match status" value="1"/>
</dbReference>
<dbReference type="Proteomes" id="UP000046395">
    <property type="component" value="Unassembled WGS sequence"/>
</dbReference>
<keyword evidence="10 14" id="KW-0472">Membrane</keyword>
<dbReference type="PRINTS" id="PR00756">
    <property type="entry name" value="ALADIPTASE"/>
</dbReference>
<proteinExistence type="inferred from homology"/>
<feature type="domain" description="Aminopeptidase N-like N-terminal" evidence="17">
    <location>
        <begin position="112"/>
        <end position="304"/>
    </location>
</feature>
<evidence type="ECO:0000256" key="14">
    <source>
        <dbReference type="SAM" id="Phobius"/>
    </source>
</evidence>
<dbReference type="AlphaFoldDB" id="A0A5S6QEP3"/>
<evidence type="ECO:0000256" key="12">
    <source>
        <dbReference type="ARBA" id="ARBA00023180"/>
    </source>
</evidence>
<dbReference type="InterPro" id="IPR034016">
    <property type="entry name" value="M1_APN-typ"/>
</dbReference>
<dbReference type="Gene3D" id="1.10.390.10">
    <property type="entry name" value="Neutral Protease Domain 2"/>
    <property type="match status" value="1"/>
</dbReference>
<dbReference type="InterPro" id="IPR024571">
    <property type="entry name" value="ERAP1-like_C_dom"/>
</dbReference>
<dbReference type="SUPFAM" id="SSF55486">
    <property type="entry name" value="Metalloproteases ('zincins'), catalytic domain"/>
    <property type="match status" value="1"/>
</dbReference>
<dbReference type="Pfam" id="PF01433">
    <property type="entry name" value="Peptidase_M1"/>
    <property type="match status" value="1"/>
</dbReference>
<dbReference type="Pfam" id="PF17900">
    <property type="entry name" value="Peptidase_M1_N"/>
    <property type="match status" value="1"/>
</dbReference>
<evidence type="ECO:0000256" key="8">
    <source>
        <dbReference type="ARBA" id="ARBA00022833"/>
    </source>
</evidence>
<evidence type="ECO:0000256" key="9">
    <source>
        <dbReference type="ARBA" id="ARBA00023049"/>
    </source>
</evidence>
<dbReference type="PANTHER" id="PTHR11533:SF294">
    <property type="entry name" value="THYROTROPIN-RELEASING HORMONE-DEGRADING ECTOENZYME"/>
    <property type="match status" value="1"/>
</dbReference>
<dbReference type="Pfam" id="PF11838">
    <property type="entry name" value="ERAP1_C"/>
    <property type="match status" value="1"/>
</dbReference>
<dbReference type="InterPro" id="IPR001930">
    <property type="entry name" value="Peptidase_M1"/>
</dbReference>
<keyword evidence="14" id="KW-0812">Transmembrane</keyword>
<evidence type="ECO:0000256" key="4">
    <source>
        <dbReference type="ARBA" id="ARBA00022475"/>
    </source>
</evidence>
<evidence type="ECO:0000259" key="17">
    <source>
        <dbReference type="Pfam" id="PF17900"/>
    </source>
</evidence>
<dbReference type="InterPro" id="IPR014782">
    <property type="entry name" value="Peptidase_M1_dom"/>
</dbReference>
<keyword evidence="8" id="KW-0862">Zinc</keyword>
<dbReference type="WBParaSite" id="TMUE_1000005649.1">
    <property type="protein sequence ID" value="TMUE_1000005649.1"/>
    <property type="gene ID" value="WBGene00292128"/>
</dbReference>
<evidence type="ECO:0000256" key="1">
    <source>
        <dbReference type="ARBA" id="ARBA00001947"/>
    </source>
</evidence>
<keyword evidence="7" id="KW-0378">Hydrolase</keyword>